<evidence type="ECO:0000256" key="4">
    <source>
        <dbReference type="ARBA" id="ARBA00022679"/>
    </source>
</evidence>
<evidence type="ECO:0000256" key="6">
    <source>
        <dbReference type="ARBA" id="ARBA00022833"/>
    </source>
</evidence>
<evidence type="ECO:0000256" key="2">
    <source>
        <dbReference type="ARBA" id="ARBA00022478"/>
    </source>
</evidence>
<dbReference type="SUPFAM" id="SSF64484">
    <property type="entry name" value="beta and beta-prime subunits of DNA dependent RNA-polymerase"/>
    <property type="match status" value="1"/>
</dbReference>
<keyword evidence="5" id="KW-0548">Nucleotidyltransferase</keyword>
<dbReference type="EC" id="2.7.7.6" evidence="1"/>
<evidence type="ECO:0000256" key="5">
    <source>
        <dbReference type="ARBA" id="ARBA00022695"/>
    </source>
</evidence>
<feature type="domain" description="RNA polymerase Rpb1" evidence="8">
    <location>
        <begin position="14"/>
        <end position="51"/>
    </location>
</feature>
<evidence type="ECO:0000256" key="7">
    <source>
        <dbReference type="ARBA" id="ARBA00023163"/>
    </source>
</evidence>
<keyword evidence="4" id="KW-0808">Transferase</keyword>
<dbReference type="PANTHER" id="PTHR34995">
    <property type="entry name" value="DNA-DIRECTED RNA POLYMERASE SUBUNIT BETA"/>
    <property type="match status" value="1"/>
</dbReference>
<evidence type="ECO:0000256" key="1">
    <source>
        <dbReference type="ARBA" id="ARBA00012418"/>
    </source>
</evidence>
<dbReference type="Pfam" id="PF04998">
    <property type="entry name" value="RNA_pol_Rpb1_5"/>
    <property type="match status" value="1"/>
</dbReference>
<keyword evidence="6" id="KW-0862">Zinc</keyword>
<dbReference type="InterPro" id="IPR007081">
    <property type="entry name" value="RNA_pol_Rpb1_5"/>
</dbReference>
<dbReference type="GO" id="GO:0003677">
    <property type="term" value="F:DNA binding"/>
    <property type="evidence" value="ECO:0007669"/>
    <property type="project" value="InterPro"/>
</dbReference>
<evidence type="ECO:0000256" key="3">
    <source>
        <dbReference type="ARBA" id="ARBA00022640"/>
    </source>
</evidence>
<proteinExistence type="predicted"/>
<dbReference type="OrthoDB" id="498011at2759"/>
<organism evidence="9 10">
    <name type="scientific">Phtheirospermum japonicum</name>
    <dbReference type="NCBI Taxonomy" id="374723"/>
    <lineage>
        <taxon>Eukaryota</taxon>
        <taxon>Viridiplantae</taxon>
        <taxon>Streptophyta</taxon>
        <taxon>Embryophyta</taxon>
        <taxon>Tracheophyta</taxon>
        <taxon>Spermatophyta</taxon>
        <taxon>Magnoliopsida</taxon>
        <taxon>eudicotyledons</taxon>
        <taxon>Gunneridae</taxon>
        <taxon>Pentapetalae</taxon>
        <taxon>asterids</taxon>
        <taxon>lamiids</taxon>
        <taxon>Lamiales</taxon>
        <taxon>Orobanchaceae</taxon>
        <taxon>Orobanchaceae incertae sedis</taxon>
        <taxon>Phtheirospermum</taxon>
    </lineage>
</organism>
<accession>A0A830CTH7</accession>
<dbReference type="GO" id="GO:0003899">
    <property type="term" value="F:DNA-directed RNA polymerase activity"/>
    <property type="evidence" value="ECO:0007669"/>
    <property type="project" value="UniProtKB-EC"/>
</dbReference>
<protein>
    <recommendedName>
        <fullName evidence="1">DNA-directed RNA polymerase</fullName>
        <ecNumber evidence="1">2.7.7.6</ecNumber>
    </recommendedName>
</protein>
<evidence type="ECO:0000313" key="10">
    <source>
        <dbReference type="Proteomes" id="UP000653305"/>
    </source>
</evidence>
<dbReference type="GO" id="GO:0006351">
    <property type="term" value="P:DNA-templated transcription"/>
    <property type="evidence" value="ECO:0007669"/>
    <property type="project" value="InterPro"/>
</dbReference>
<keyword evidence="7" id="KW-0804">Transcription</keyword>
<keyword evidence="10" id="KW-1185">Reference proteome</keyword>
<dbReference type="PANTHER" id="PTHR34995:SF1">
    <property type="entry name" value="DNA-DIRECTED RNA POLYMERASE SUBUNIT BETA"/>
    <property type="match status" value="1"/>
</dbReference>
<dbReference type="Gene3D" id="1.10.1790.20">
    <property type="match status" value="1"/>
</dbReference>
<dbReference type="InterPro" id="IPR050254">
    <property type="entry name" value="RNA_pol_beta''_euk"/>
</dbReference>
<reference evidence="9" key="1">
    <citation type="submission" date="2020-07" db="EMBL/GenBank/DDBJ databases">
        <title>Ethylene signaling mediates host invasion by parasitic plants.</title>
        <authorList>
            <person name="Yoshida S."/>
        </authorList>
    </citation>
    <scope>NUCLEOTIDE SEQUENCE</scope>
    <source>
        <strain evidence="9">Okayama</strain>
    </source>
</reference>
<name>A0A830CTH7_9LAMI</name>
<dbReference type="Proteomes" id="UP000653305">
    <property type="component" value="Unassembled WGS sequence"/>
</dbReference>
<keyword evidence="2 9" id="KW-0240">DNA-directed RNA polymerase</keyword>
<dbReference type="EMBL" id="BMAC01000523">
    <property type="protein sequence ID" value="GFP98335.1"/>
    <property type="molecule type" value="Genomic_DNA"/>
</dbReference>
<dbReference type="GO" id="GO:0000428">
    <property type="term" value="C:DNA-directed RNA polymerase complex"/>
    <property type="evidence" value="ECO:0007669"/>
    <property type="project" value="UniProtKB-KW"/>
</dbReference>
<gene>
    <name evidence="9" type="ORF">PHJA_001977400</name>
</gene>
<keyword evidence="3" id="KW-0934">Plastid</keyword>
<evidence type="ECO:0000313" key="9">
    <source>
        <dbReference type="EMBL" id="GFP98335.1"/>
    </source>
</evidence>
<sequence>MPWTFLIGVDLKIVQSHISLVDKIQKVYRSQGVQIHNRHIEIIVRQITPMVMSTFFLVRAYVGNSIFS</sequence>
<evidence type="ECO:0000259" key="8">
    <source>
        <dbReference type="Pfam" id="PF04998"/>
    </source>
</evidence>
<dbReference type="AlphaFoldDB" id="A0A830CTH7"/>
<comment type="caution">
    <text evidence="9">The sequence shown here is derived from an EMBL/GenBank/DDBJ whole genome shotgun (WGS) entry which is preliminary data.</text>
</comment>